<accession>A0A0D3IR96</accession>
<dbReference type="HOGENOM" id="CLU_1828949_0_0_1"/>
<dbReference type="InterPro" id="IPR036249">
    <property type="entry name" value="Thioredoxin-like_sf"/>
</dbReference>
<sequence>MPSLLLAIMTSALSPRLGAALYPSAARPQPAARAGRLCAAEAAAPVRVEVCMNKYCKKRGSAATLELLQQLADGRDDVLVEVADMSHTEHGCFDECTMGPNVRIGGDGPRTDSAPFGAGKVVNGIKGEDAAQGLLDTALKE</sequence>
<evidence type="ECO:0000313" key="2">
    <source>
        <dbReference type="EnsemblProtists" id="EOD13781"/>
    </source>
</evidence>
<evidence type="ECO:0000313" key="3">
    <source>
        <dbReference type="Proteomes" id="UP000013827"/>
    </source>
</evidence>
<dbReference type="AlphaFoldDB" id="A0A0D3IR96"/>
<feature type="signal peptide" evidence="1">
    <location>
        <begin position="1"/>
        <end position="20"/>
    </location>
</feature>
<dbReference type="Proteomes" id="UP000013827">
    <property type="component" value="Unassembled WGS sequence"/>
</dbReference>
<proteinExistence type="predicted"/>
<evidence type="ECO:0000256" key="1">
    <source>
        <dbReference type="SAM" id="SignalP"/>
    </source>
</evidence>
<keyword evidence="1" id="KW-0732">Signal</keyword>
<dbReference type="Gene3D" id="3.40.30.10">
    <property type="entry name" value="Glutaredoxin"/>
    <property type="match status" value="1"/>
</dbReference>
<feature type="chain" id="PRO_5044190395" description="Ferredoxin" evidence="1">
    <location>
        <begin position="21"/>
        <end position="141"/>
    </location>
</feature>
<dbReference type="EnsemblProtists" id="EOD13781">
    <property type="protein sequence ID" value="EOD13781"/>
    <property type="gene ID" value="EMIHUDRAFT_356829"/>
</dbReference>
<organism evidence="2 3">
    <name type="scientific">Emiliania huxleyi (strain CCMP1516)</name>
    <dbReference type="NCBI Taxonomy" id="280463"/>
    <lineage>
        <taxon>Eukaryota</taxon>
        <taxon>Haptista</taxon>
        <taxon>Haptophyta</taxon>
        <taxon>Prymnesiophyceae</taxon>
        <taxon>Isochrysidales</taxon>
        <taxon>Noelaerhabdaceae</taxon>
        <taxon>Emiliania</taxon>
    </lineage>
</organism>
<dbReference type="GeneID" id="17260052"/>
<evidence type="ECO:0008006" key="4">
    <source>
        <dbReference type="Google" id="ProtNLM"/>
    </source>
</evidence>
<protein>
    <recommendedName>
        <fullName evidence="4">Ferredoxin</fullName>
    </recommendedName>
</protein>
<keyword evidence="3" id="KW-1185">Reference proteome</keyword>
<reference evidence="3" key="1">
    <citation type="journal article" date="2013" name="Nature">
        <title>Pan genome of the phytoplankton Emiliania underpins its global distribution.</title>
        <authorList>
            <person name="Read B.A."/>
            <person name="Kegel J."/>
            <person name="Klute M.J."/>
            <person name="Kuo A."/>
            <person name="Lefebvre S.C."/>
            <person name="Maumus F."/>
            <person name="Mayer C."/>
            <person name="Miller J."/>
            <person name="Monier A."/>
            <person name="Salamov A."/>
            <person name="Young J."/>
            <person name="Aguilar M."/>
            <person name="Claverie J.M."/>
            <person name="Frickenhaus S."/>
            <person name="Gonzalez K."/>
            <person name="Herman E.K."/>
            <person name="Lin Y.C."/>
            <person name="Napier J."/>
            <person name="Ogata H."/>
            <person name="Sarno A.F."/>
            <person name="Shmutz J."/>
            <person name="Schroeder D."/>
            <person name="de Vargas C."/>
            <person name="Verret F."/>
            <person name="von Dassow P."/>
            <person name="Valentin K."/>
            <person name="Van de Peer Y."/>
            <person name="Wheeler G."/>
            <person name="Dacks J.B."/>
            <person name="Delwiche C.F."/>
            <person name="Dyhrman S.T."/>
            <person name="Glockner G."/>
            <person name="John U."/>
            <person name="Richards T."/>
            <person name="Worden A.Z."/>
            <person name="Zhang X."/>
            <person name="Grigoriev I.V."/>
            <person name="Allen A.E."/>
            <person name="Bidle K."/>
            <person name="Borodovsky M."/>
            <person name="Bowler C."/>
            <person name="Brownlee C."/>
            <person name="Cock J.M."/>
            <person name="Elias M."/>
            <person name="Gladyshev V.N."/>
            <person name="Groth M."/>
            <person name="Guda C."/>
            <person name="Hadaegh A."/>
            <person name="Iglesias-Rodriguez M.D."/>
            <person name="Jenkins J."/>
            <person name="Jones B.M."/>
            <person name="Lawson T."/>
            <person name="Leese F."/>
            <person name="Lindquist E."/>
            <person name="Lobanov A."/>
            <person name="Lomsadze A."/>
            <person name="Malik S.B."/>
            <person name="Marsh M.E."/>
            <person name="Mackinder L."/>
            <person name="Mock T."/>
            <person name="Mueller-Roeber B."/>
            <person name="Pagarete A."/>
            <person name="Parker M."/>
            <person name="Probert I."/>
            <person name="Quesneville H."/>
            <person name="Raines C."/>
            <person name="Rensing S.A."/>
            <person name="Riano-Pachon D.M."/>
            <person name="Richier S."/>
            <person name="Rokitta S."/>
            <person name="Shiraiwa Y."/>
            <person name="Soanes D.M."/>
            <person name="van der Giezen M."/>
            <person name="Wahlund T.M."/>
            <person name="Williams B."/>
            <person name="Wilson W."/>
            <person name="Wolfe G."/>
            <person name="Wurch L.L."/>
        </authorList>
    </citation>
    <scope>NUCLEOTIDE SEQUENCE</scope>
</reference>
<dbReference type="SUPFAM" id="SSF52833">
    <property type="entry name" value="Thioredoxin-like"/>
    <property type="match status" value="1"/>
</dbReference>
<reference evidence="2" key="2">
    <citation type="submission" date="2024-10" db="UniProtKB">
        <authorList>
            <consortium name="EnsemblProtists"/>
        </authorList>
    </citation>
    <scope>IDENTIFICATION</scope>
</reference>
<dbReference type="CDD" id="cd02980">
    <property type="entry name" value="TRX_Fd_family"/>
    <property type="match status" value="1"/>
</dbReference>
<name>A0A0D3IR96_EMIH1</name>
<dbReference type="RefSeq" id="XP_005766210.1">
    <property type="nucleotide sequence ID" value="XM_005766153.1"/>
</dbReference>
<dbReference type="PaxDb" id="2903-EOD13781"/>
<dbReference type="KEGG" id="ehx:EMIHUDRAFT_356829"/>